<proteinExistence type="predicted"/>
<dbReference type="Pfam" id="PF19054">
    <property type="entry name" value="DUF5753"/>
    <property type="match status" value="1"/>
</dbReference>
<protein>
    <recommendedName>
        <fullName evidence="1">DUF5753 domain-containing protein</fullName>
    </recommendedName>
</protein>
<name>A0A7W8QR26_9ACTN</name>
<dbReference type="Proteomes" id="UP000572635">
    <property type="component" value="Unassembled WGS sequence"/>
</dbReference>
<evidence type="ECO:0000259" key="1">
    <source>
        <dbReference type="Pfam" id="PF19054"/>
    </source>
</evidence>
<accession>A0A7W8QR26</accession>
<dbReference type="EMBL" id="JACHDB010000001">
    <property type="protein sequence ID" value="MBB5435035.1"/>
    <property type="molecule type" value="Genomic_DNA"/>
</dbReference>
<organism evidence="2 3">
    <name type="scientific">Nocardiopsis composta</name>
    <dbReference type="NCBI Taxonomy" id="157465"/>
    <lineage>
        <taxon>Bacteria</taxon>
        <taxon>Bacillati</taxon>
        <taxon>Actinomycetota</taxon>
        <taxon>Actinomycetes</taxon>
        <taxon>Streptosporangiales</taxon>
        <taxon>Nocardiopsidaceae</taxon>
        <taxon>Nocardiopsis</taxon>
    </lineage>
</organism>
<sequence length="163" mass="18478">MLQTADYAEAIFRANRVRTDDEIRARVTARLKRQEILNRVDPPRYWVILDEAAIRRIVGSPETMLVQLRHLTHMAARHNIDIQVLPFEEGAHTATTGSFVIMDFPDSRDASLAYMDTPTSSLYLEEDHDLAEFDSMFGGAQGAALSPDKSLKFIRTIIDSLEK</sequence>
<evidence type="ECO:0000313" key="2">
    <source>
        <dbReference type="EMBL" id="MBB5435035.1"/>
    </source>
</evidence>
<comment type="caution">
    <text evidence="2">The sequence shown here is derived from an EMBL/GenBank/DDBJ whole genome shotgun (WGS) entry which is preliminary data.</text>
</comment>
<dbReference type="AlphaFoldDB" id="A0A7W8QR26"/>
<evidence type="ECO:0000313" key="3">
    <source>
        <dbReference type="Proteomes" id="UP000572635"/>
    </source>
</evidence>
<gene>
    <name evidence="2" type="ORF">HDA36_005119</name>
</gene>
<dbReference type="InterPro" id="IPR043917">
    <property type="entry name" value="DUF5753"/>
</dbReference>
<keyword evidence="3" id="KW-1185">Reference proteome</keyword>
<feature type="domain" description="DUF5753" evidence="1">
    <location>
        <begin position="1"/>
        <end position="155"/>
    </location>
</feature>
<reference evidence="2 3" key="1">
    <citation type="submission" date="2020-08" db="EMBL/GenBank/DDBJ databases">
        <title>Sequencing the genomes of 1000 actinobacteria strains.</title>
        <authorList>
            <person name="Klenk H.-P."/>
        </authorList>
    </citation>
    <scope>NUCLEOTIDE SEQUENCE [LARGE SCALE GENOMIC DNA]</scope>
    <source>
        <strain evidence="2 3">DSM 44551</strain>
    </source>
</reference>